<feature type="region of interest" description="Disordered" evidence="1">
    <location>
        <begin position="1"/>
        <end position="71"/>
    </location>
</feature>
<evidence type="ECO:0000313" key="3">
    <source>
        <dbReference type="Proteomes" id="UP000035579"/>
    </source>
</evidence>
<dbReference type="EMBL" id="CP011509">
    <property type="protein sequence ID" value="AKJ00927.1"/>
    <property type="molecule type" value="Genomic_DNA"/>
</dbReference>
<gene>
    <name evidence="2" type="ORF">AA314_02553</name>
</gene>
<evidence type="ECO:0000256" key="1">
    <source>
        <dbReference type="SAM" id="MobiDB-lite"/>
    </source>
</evidence>
<sequence>MTGVLRGVGEAGTHTPRALQQGHPEGTRGLPQKLSRQQRAAGSSTDHQYIPPLLESHIRTVNPGDRSHIPP</sequence>
<accession>A0AAC8TCN4</accession>
<proteinExistence type="predicted"/>
<organism evidence="2 3">
    <name type="scientific">Archangium gephyra</name>
    <dbReference type="NCBI Taxonomy" id="48"/>
    <lineage>
        <taxon>Bacteria</taxon>
        <taxon>Pseudomonadati</taxon>
        <taxon>Myxococcota</taxon>
        <taxon>Myxococcia</taxon>
        <taxon>Myxococcales</taxon>
        <taxon>Cystobacterineae</taxon>
        <taxon>Archangiaceae</taxon>
        <taxon>Archangium</taxon>
    </lineage>
</organism>
<dbReference type="KEGG" id="age:AA314_02553"/>
<reference evidence="2 3" key="1">
    <citation type="submission" date="2015-05" db="EMBL/GenBank/DDBJ databases">
        <title>Genome assembly of Archangium gephyra DSM 2261.</title>
        <authorList>
            <person name="Sharma G."/>
            <person name="Subramanian S."/>
        </authorList>
    </citation>
    <scope>NUCLEOTIDE SEQUENCE [LARGE SCALE GENOMIC DNA]</scope>
    <source>
        <strain evidence="2 3">DSM 2261</strain>
    </source>
</reference>
<evidence type="ECO:0000313" key="2">
    <source>
        <dbReference type="EMBL" id="AKJ00927.1"/>
    </source>
</evidence>
<name>A0AAC8TCN4_9BACT</name>
<dbReference type="Proteomes" id="UP000035579">
    <property type="component" value="Chromosome"/>
</dbReference>
<dbReference type="AlphaFoldDB" id="A0AAC8TCN4"/>
<feature type="compositionally biased region" description="Polar residues" evidence="1">
    <location>
        <begin position="34"/>
        <end position="47"/>
    </location>
</feature>
<protein>
    <submittedName>
        <fullName evidence="2">Uncharacterized protein</fullName>
    </submittedName>
</protein>